<evidence type="ECO:0000313" key="2">
    <source>
        <dbReference type="Proteomes" id="UP000201728"/>
    </source>
</evidence>
<keyword evidence="2" id="KW-1185">Reference proteome</keyword>
<dbReference type="KEGG" id="lcd:clem_13835"/>
<evidence type="ECO:0000313" key="1">
    <source>
        <dbReference type="EMBL" id="ASQ47293.1"/>
    </source>
</evidence>
<dbReference type="AlphaFoldDB" id="A0A222P638"/>
<gene>
    <name evidence="1" type="ORF">clem_13835</name>
</gene>
<dbReference type="EMBL" id="CP016397">
    <property type="protein sequence ID" value="ASQ47293.1"/>
    <property type="molecule type" value="Genomic_DNA"/>
</dbReference>
<organism evidence="1 2">
    <name type="scientific">Legionella clemsonensis</name>
    <dbReference type="NCBI Taxonomy" id="1867846"/>
    <lineage>
        <taxon>Bacteria</taxon>
        <taxon>Pseudomonadati</taxon>
        <taxon>Pseudomonadota</taxon>
        <taxon>Gammaproteobacteria</taxon>
        <taxon>Legionellales</taxon>
        <taxon>Legionellaceae</taxon>
        <taxon>Legionella</taxon>
    </lineage>
</organism>
<accession>A0A222P638</accession>
<dbReference type="Proteomes" id="UP000201728">
    <property type="component" value="Chromosome"/>
</dbReference>
<sequence length="38" mass="4483">MIDKYTVVKVLYVTSCLSTSTQGIDTEHSYFNYHYFLD</sequence>
<protein>
    <submittedName>
        <fullName evidence="1">Uncharacterized protein</fullName>
    </submittedName>
</protein>
<proteinExistence type="predicted"/>
<reference evidence="2" key="1">
    <citation type="submission" date="2016-07" db="EMBL/GenBank/DDBJ databases">
        <authorList>
            <person name="Florea S."/>
            <person name="Webb J.S."/>
            <person name="Jaromczyk J."/>
            <person name="Schardl C.L."/>
        </authorList>
    </citation>
    <scope>NUCLEOTIDE SEQUENCE [LARGE SCALE GENOMIC DNA]</scope>
    <source>
        <strain evidence="2">CDC-D5610</strain>
    </source>
</reference>
<name>A0A222P638_9GAMM</name>